<dbReference type="CDD" id="cd01066">
    <property type="entry name" value="APP_MetAP"/>
    <property type="match status" value="1"/>
</dbReference>
<dbReference type="Proteomes" id="UP000681290">
    <property type="component" value="Unassembled WGS sequence"/>
</dbReference>
<dbReference type="Gene3D" id="3.90.230.10">
    <property type="entry name" value="Creatinase/methionine aminopeptidase superfamily"/>
    <property type="match status" value="1"/>
</dbReference>
<sequence length="204" mass="23282">MDVQELAIKACQMSKQYLIPGISEKEFAAKCEEIMFSLGAEELWYPMLVNFNANTVYCTRGKHLPSEEVILKDNDIVLVDFSPMAQGRWGDYSETVIVGYSEQFSRLVADAMDIFQSTYAFSRQSDTIGELFRFSKHLIQSKGYQLLDPGGNIGHSIEDFDNQDRRIYISLENEHVNLRGKKWAIEPHIGKDGFGAKFENVIHL</sequence>
<organism evidence="2 3">
    <name type="scientific">Paenibacillus woosongensis</name>
    <dbReference type="NCBI Taxonomy" id="307580"/>
    <lineage>
        <taxon>Bacteria</taxon>
        <taxon>Bacillati</taxon>
        <taxon>Bacillota</taxon>
        <taxon>Bacilli</taxon>
        <taxon>Bacillales</taxon>
        <taxon>Paenibacillaceae</taxon>
        <taxon>Paenibacillus</taxon>
    </lineage>
</organism>
<reference evidence="2 3" key="1">
    <citation type="submission" date="2021-03" db="EMBL/GenBank/DDBJ databases">
        <title>Antimicrobial resistance genes in bacteria isolated from Japanese honey, and their potential for conferring macrolide and lincosamide resistance in the American foulbrood pathogen Paenibacillus larvae.</title>
        <authorList>
            <person name="Okamoto M."/>
            <person name="Kumagai M."/>
            <person name="Kanamori H."/>
            <person name="Takamatsu D."/>
        </authorList>
    </citation>
    <scope>NUCLEOTIDE SEQUENCE [LARGE SCALE GENOMIC DNA]</scope>
    <source>
        <strain evidence="2 3">J15TS10</strain>
    </source>
</reference>
<dbReference type="PANTHER" id="PTHR46112:SF2">
    <property type="entry name" value="XAA-PRO AMINOPEPTIDASE P-RELATED"/>
    <property type="match status" value="1"/>
</dbReference>
<evidence type="ECO:0000313" key="3">
    <source>
        <dbReference type="Proteomes" id="UP000681290"/>
    </source>
</evidence>
<dbReference type="InterPro" id="IPR050659">
    <property type="entry name" value="Peptidase_M24B"/>
</dbReference>
<accession>A0ABQ4ML21</accession>
<proteinExistence type="predicted"/>
<name>A0ABQ4ML21_9BACL</name>
<protein>
    <recommendedName>
        <fullName evidence="1">Peptidase M24 domain-containing protein</fullName>
    </recommendedName>
</protein>
<dbReference type="PANTHER" id="PTHR46112">
    <property type="entry name" value="AMINOPEPTIDASE"/>
    <property type="match status" value="1"/>
</dbReference>
<dbReference type="InterPro" id="IPR036005">
    <property type="entry name" value="Creatinase/aminopeptidase-like"/>
</dbReference>
<dbReference type="SUPFAM" id="SSF55920">
    <property type="entry name" value="Creatinase/aminopeptidase"/>
    <property type="match status" value="1"/>
</dbReference>
<comment type="caution">
    <text evidence="2">The sequence shown here is derived from an EMBL/GenBank/DDBJ whole genome shotgun (WGS) entry which is preliminary data.</text>
</comment>
<evidence type="ECO:0000259" key="1">
    <source>
        <dbReference type="Pfam" id="PF00557"/>
    </source>
</evidence>
<gene>
    <name evidence="2" type="ORF">J15TS10_04950</name>
</gene>
<dbReference type="EMBL" id="BOSM01000001">
    <property type="protein sequence ID" value="GIP56681.1"/>
    <property type="molecule type" value="Genomic_DNA"/>
</dbReference>
<keyword evidence="3" id="KW-1185">Reference proteome</keyword>
<evidence type="ECO:0000313" key="2">
    <source>
        <dbReference type="EMBL" id="GIP56681.1"/>
    </source>
</evidence>
<feature type="domain" description="Peptidase M24" evidence="1">
    <location>
        <begin position="4"/>
        <end position="202"/>
    </location>
</feature>
<dbReference type="Pfam" id="PF00557">
    <property type="entry name" value="Peptidase_M24"/>
    <property type="match status" value="1"/>
</dbReference>
<dbReference type="InterPro" id="IPR000994">
    <property type="entry name" value="Pept_M24"/>
</dbReference>
<dbReference type="RefSeq" id="WP_213588728.1">
    <property type="nucleotide sequence ID" value="NZ_BOSM01000001.1"/>
</dbReference>